<organism evidence="1 2">
    <name type="scientific">Nocardioides marmotae</name>
    <dbReference type="NCBI Taxonomy" id="2663857"/>
    <lineage>
        <taxon>Bacteria</taxon>
        <taxon>Bacillati</taxon>
        <taxon>Actinomycetota</taxon>
        <taxon>Actinomycetes</taxon>
        <taxon>Propionibacteriales</taxon>
        <taxon>Nocardioidaceae</taxon>
        <taxon>Nocardioides</taxon>
    </lineage>
</organism>
<dbReference type="Proteomes" id="UP000433406">
    <property type="component" value="Unassembled WGS sequence"/>
</dbReference>
<name>A0A6I3JAL9_9ACTN</name>
<evidence type="ECO:0000313" key="2">
    <source>
        <dbReference type="Proteomes" id="UP000433406"/>
    </source>
</evidence>
<reference evidence="1 2" key="1">
    <citation type="submission" date="2019-10" db="EMBL/GenBank/DDBJ databases">
        <title>Nocardioides novel species isolated from the excrement of Marmot.</title>
        <authorList>
            <person name="Zhang G."/>
        </authorList>
    </citation>
    <scope>NUCLEOTIDE SEQUENCE [LARGE SCALE GENOMIC DNA]</scope>
    <source>
        <strain evidence="2">zg-579</strain>
    </source>
</reference>
<dbReference type="EMBL" id="WLCI01000007">
    <property type="protein sequence ID" value="MTB94885.1"/>
    <property type="molecule type" value="Genomic_DNA"/>
</dbReference>
<sequence length="433" mass="44294">MNTLDDLRETLHRHGDAVADHERHARPAAVRARVRIARRRRTTTLATAAAVVLLAGVGTVTAVVAPDGTEGPGPATEVVGVTVAESISVSGFPYALSTTGVLDDGDRVRLPETTATRAVSLVATGLGSGAATLYEAGEAVGRVRGAEAVDVPVPVSTLGTTLRVEVDGAPAGARVGVAVYEGTGALAEGVDNGLAVFRSTVGAASLLAADFAEAGEAEASVTFRGGLATARIARYCTSEEPGLWVHVDLDGDGPISGQCSAEDSTDAGPSWYSLDGPGPVGDHTVRAYLTRGERGPEVRPSGAEVGVAVYRQSAPTVEMAGLDVETVIEHAGRTWRLDPLVPGTGDTFRGEHDWSTVVDTADGDALAVLVGDGGLVRATWQGRLSRGSSASVGSRVGPALLVGGVLLEGDEYDVRVLARGTGARAALLVYRPL</sequence>
<protein>
    <submittedName>
        <fullName evidence="1">Uncharacterized protein</fullName>
    </submittedName>
</protein>
<gene>
    <name evidence="1" type="ORF">GGQ22_07285</name>
</gene>
<comment type="caution">
    <text evidence="1">The sequence shown here is derived from an EMBL/GenBank/DDBJ whole genome shotgun (WGS) entry which is preliminary data.</text>
</comment>
<dbReference type="AlphaFoldDB" id="A0A6I3JAL9"/>
<accession>A0A6I3JAL9</accession>
<evidence type="ECO:0000313" key="1">
    <source>
        <dbReference type="EMBL" id="MTB94885.1"/>
    </source>
</evidence>
<proteinExistence type="predicted"/>
<dbReference type="RefSeq" id="WP_154614622.1">
    <property type="nucleotide sequence ID" value="NZ_CP053660.1"/>
</dbReference>
<keyword evidence="2" id="KW-1185">Reference proteome</keyword>